<dbReference type="CDD" id="cd05339">
    <property type="entry name" value="17beta-HSDXI-like_SDR_c"/>
    <property type="match status" value="1"/>
</dbReference>
<comment type="function">
    <text evidence="9">Catalyzes the reduction of all-trans-retinal to all-trans-retinol in the presence of NADPH.</text>
</comment>
<proteinExistence type="inferred from homology"/>
<keyword evidence="5" id="KW-1133">Transmembrane helix</keyword>
<keyword evidence="6" id="KW-0560">Oxidoreductase</keyword>
<dbReference type="Proteomes" id="UP000295192">
    <property type="component" value="Unassembled WGS sequence"/>
</dbReference>
<evidence type="ECO:0000256" key="4">
    <source>
        <dbReference type="ARBA" id="ARBA00022857"/>
    </source>
</evidence>
<evidence type="ECO:0000256" key="10">
    <source>
        <dbReference type="ARBA" id="ARBA00068717"/>
    </source>
</evidence>
<dbReference type="SUPFAM" id="SSF51735">
    <property type="entry name" value="NAD(P)-binding Rossmann-fold domains"/>
    <property type="match status" value="1"/>
</dbReference>
<keyword evidence="7" id="KW-0443">Lipid metabolism</keyword>
<organism evidence="13 14">
    <name type="scientific">Drosophila navojoa</name>
    <name type="common">Fruit fly</name>
    <dbReference type="NCBI Taxonomy" id="7232"/>
    <lineage>
        <taxon>Eukaryota</taxon>
        <taxon>Metazoa</taxon>
        <taxon>Ecdysozoa</taxon>
        <taxon>Arthropoda</taxon>
        <taxon>Hexapoda</taxon>
        <taxon>Insecta</taxon>
        <taxon>Pterygota</taxon>
        <taxon>Neoptera</taxon>
        <taxon>Endopterygota</taxon>
        <taxon>Diptera</taxon>
        <taxon>Brachycera</taxon>
        <taxon>Muscomorpha</taxon>
        <taxon>Ephydroidea</taxon>
        <taxon>Drosophilidae</taxon>
        <taxon>Drosophila</taxon>
    </lineage>
</organism>
<dbReference type="InterPro" id="IPR002347">
    <property type="entry name" value="SDR_fam"/>
</dbReference>
<name>A0A484BAT0_DRONA</name>
<evidence type="ECO:0000256" key="9">
    <source>
        <dbReference type="ARBA" id="ARBA00059620"/>
    </source>
</evidence>
<dbReference type="GO" id="GO:0005811">
    <property type="term" value="C:lipid droplet"/>
    <property type="evidence" value="ECO:0007669"/>
    <property type="project" value="TreeGrafter"/>
</dbReference>
<keyword evidence="4" id="KW-0521">NADP</keyword>
<dbReference type="EMBL" id="LSRL02000078">
    <property type="protein sequence ID" value="TDG45412.1"/>
    <property type="molecule type" value="Genomic_DNA"/>
</dbReference>
<dbReference type="STRING" id="7232.A0A484BAT0"/>
<keyword evidence="3" id="KW-0812">Transmembrane</keyword>
<evidence type="ECO:0000256" key="1">
    <source>
        <dbReference type="ARBA" id="ARBA00004141"/>
    </source>
</evidence>
<evidence type="ECO:0000256" key="6">
    <source>
        <dbReference type="ARBA" id="ARBA00023002"/>
    </source>
</evidence>
<sequence length="278" mass="31130">MLRSLVSKKLKDVSKDIVLITGTGHGIGKELALIYAGYGSTVICVDINEKNNVKTVQELKHLGRGVVYSFGCDVSKRDQVDQLATRVLKDVGPVSVLINNAGIMPTHPLTQQTPEEILRVFDVNVFSQFWTIQAFLDQMKKQRKGHIIAMSSVAGVAGLPNLVPYCATKFAVRGLMEALYEEIRNGPYKNQINLTTIYPYMTNTGLCKNPRIRFPSILGLLDPKQVAMRIVKAHRSNRLELSIPSFLLHYNNWTRLLPNSWRFFLNDSIGSGVQSDLK</sequence>
<dbReference type="AlphaFoldDB" id="A0A484BAT0"/>
<evidence type="ECO:0000313" key="14">
    <source>
        <dbReference type="Proteomes" id="UP000295192"/>
    </source>
</evidence>
<dbReference type="PANTHER" id="PTHR24322:SF736">
    <property type="entry name" value="RETINOL DEHYDROGENASE 10"/>
    <property type="match status" value="1"/>
</dbReference>
<evidence type="ECO:0000256" key="11">
    <source>
        <dbReference type="ARBA" id="ARBA00082544"/>
    </source>
</evidence>
<reference evidence="13 14" key="1">
    <citation type="journal article" date="2019" name="J. Hered.">
        <title>An Improved Genome Assembly for Drosophila navojoa, the Basal Species in the mojavensis Cluster.</title>
        <authorList>
            <person name="Vanderlinde T."/>
            <person name="Dupim E.G."/>
            <person name="Nazario-Yepiz N.O."/>
            <person name="Carvalho A.B."/>
        </authorList>
    </citation>
    <scope>NUCLEOTIDE SEQUENCE [LARGE SCALE GENOMIC DNA]</scope>
    <source>
        <strain evidence="13">Navoj_Jal97</strain>
        <tissue evidence="13">Whole organism</tissue>
    </source>
</reference>
<evidence type="ECO:0000256" key="7">
    <source>
        <dbReference type="ARBA" id="ARBA00023098"/>
    </source>
</evidence>
<evidence type="ECO:0000256" key="3">
    <source>
        <dbReference type="ARBA" id="ARBA00022692"/>
    </source>
</evidence>
<comment type="subcellular location">
    <subcellularLocation>
        <location evidence="1">Membrane</location>
        <topology evidence="1">Multi-pass membrane protein</topology>
    </subcellularLocation>
</comment>
<dbReference type="OrthoDB" id="5840532at2759"/>
<gene>
    <name evidence="13" type="ORF">AWZ03_008178</name>
</gene>
<dbReference type="Gene3D" id="3.40.50.720">
    <property type="entry name" value="NAD(P)-binding Rossmann-like Domain"/>
    <property type="match status" value="1"/>
</dbReference>
<dbReference type="PRINTS" id="PR00080">
    <property type="entry name" value="SDRFAMILY"/>
</dbReference>
<accession>A0A484BAT0</accession>
<keyword evidence="14" id="KW-1185">Reference proteome</keyword>
<dbReference type="PRINTS" id="PR00081">
    <property type="entry name" value="GDHRDH"/>
</dbReference>
<dbReference type="Pfam" id="PF00106">
    <property type="entry name" value="adh_short"/>
    <property type="match status" value="1"/>
</dbReference>
<dbReference type="PANTHER" id="PTHR24322">
    <property type="entry name" value="PKSB"/>
    <property type="match status" value="1"/>
</dbReference>
<evidence type="ECO:0000256" key="5">
    <source>
        <dbReference type="ARBA" id="ARBA00022989"/>
    </source>
</evidence>
<comment type="caution">
    <text evidence="13">The sequence shown here is derived from an EMBL/GenBank/DDBJ whole genome shotgun (WGS) entry which is preliminary data.</text>
</comment>
<keyword evidence="8" id="KW-0472">Membrane</keyword>
<evidence type="ECO:0000256" key="8">
    <source>
        <dbReference type="ARBA" id="ARBA00023136"/>
    </source>
</evidence>
<dbReference type="GO" id="GO:0052650">
    <property type="term" value="F:all-trans-retinol dehydrogenase (NADP+) activity"/>
    <property type="evidence" value="ECO:0007669"/>
    <property type="project" value="UniProtKB-ARBA"/>
</dbReference>
<evidence type="ECO:0000313" key="13">
    <source>
        <dbReference type="EMBL" id="TDG45412.1"/>
    </source>
</evidence>
<dbReference type="GO" id="GO:0016020">
    <property type="term" value="C:membrane"/>
    <property type="evidence" value="ECO:0007669"/>
    <property type="project" value="UniProtKB-SubCell"/>
</dbReference>
<evidence type="ECO:0000256" key="2">
    <source>
        <dbReference type="ARBA" id="ARBA00006484"/>
    </source>
</evidence>
<dbReference type="FunFam" id="3.40.50.720:FF:000131">
    <property type="entry name" value="Short-chain dehydrogenase/reductase 3"/>
    <property type="match status" value="1"/>
</dbReference>
<evidence type="ECO:0000256" key="12">
    <source>
        <dbReference type="RuleBase" id="RU000363"/>
    </source>
</evidence>
<comment type="similarity">
    <text evidence="2 12">Belongs to the short-chain dehydrogenases/reductases (SDR) family.</text>
</comment>
<dbReference type="OMA" id="DIIRWIT"/>
<dbReference type="InterPro" id="IPR036291">
    <property type="entry name" value="NAD(P)-bd_dom_sf"/>
</dbReference>
<protein>
    <recommendedName>
        <fullName evidence="10">Short-chain dehydrogenase/reductase 3</fullName>
    </recommendedName>
    <alternativeName>
        <fullName evidence="11">Retinal short-chain dehydrogenase/reductase 1</fullName>
    </alternativeName>
</protein>